<dbReference type="SUPFAM" id="SSF52821">
    <property type="entry name" value="Rhodanese/Cell cycle control phosphatase"/>
    <property type="match status" value="1"/>
</dbReference>
<dbReference type="EMBL" id="BMCJ01000001">
    <property type="protein sequence ID" value="GGC79445.1"/>
    <property type="molecule type" value="Genomic_DNA"/>
</dbReference>
<feature type="domain" description="Rhodanese" evidence="1">
    <location>
        <begin position="99"/>
        <end position="183"/>
    </location>
</feature>
<dbReference type="InterPro" id="IPR001763">
    <property type="entry name" value="Rhodanese-like_dom"/>
</dbReference>
<reference evidence="3" key="1">
    <citation type="journal article" date="2019" name="Int. J. Syst. Evol. Microbiol.">
        <title>The Global Catalogue of Microorganisms (GCM) 10K type strain sequencing project: providing services to taxonomists for standard genome sequencing and annotation.</title>
        <authorList>
            <consortium name="The Broad Institute Genomics Platform"/>
            <consortium name="The Broad Institute Genome Sequencing Center for Infectious Disease"/>
            <person name="Wu L."/>
            <person name="Ma J."/>
        </authorList>
    </citation>
    <scope>NUCLEOTIDE SEQUENCE [LARGE SCALE GENOMIC DNA]</scope>
    <source>
        <strain evidence="3">CCM 7282</strain>
    </source>
</reference>
<dbReference type="PROSITE" id="PS01148">
    <property type="entry name" value="UPF0033"/>
    <property type="match status" value="1"/>
</dbReference>
<dbReference type="PROSITE" id="PS00380">
    <property type="entry name" value="RHODANESE_1"/>
    <property type="match status" value="1"/>
</dbReference>
<dbReference type="InterPro" id="IPR036873">
    <property type="entry name" value="Rhodanese-like_dom_sf"/>
</dbReference>
<sequence length="183" mass="20469">MKVNEVLDAKGLACPMPIVRTKKAMTELEPGHVLEIQATDRGSIADLEAWSENMGHQYLGYKEDGDVLYHYVRKSTDSEDKPEEKHDQVVSNEDLKGKLNDEITVLDVREPAEYEFGHIPGAVSVPLGEIDEKADEIEKNKDVYVICRTGSRSDMAAQKLAEKGYNAFNVTPGMKDWNGDVEK</sequence>
<dbReference type="InterPro" id="IPR001455">
    <property type="entry name" value="TusA-like"/>
</dbReference>
<dbReference type="RefSeq" id="WP_062445472.1">
    <property type="nucleotide sequence ID" value="NZ_BMCJ01000001.1"/>
</dbReference>
<dbReference type="CDD" id="cd00291">
    <property type="entry name" value="SirA_YedF_YeeD"/>
    <property type="match status" value="1"/>
</dbReference>
<proteinExistence type="predicted"/>
<dbReference type="Gene3D" id="3.30.110.40">
    <property type="entry name" value="TusA-like domain"/>
    <property type="match status" value="1"/>
</dbReference>
<organism evidence="2 3">
    <name type="scientific">Thalassobacillus devorans</name>
    <dbReference type="NCBI Taxonomy" id="279813"/>
    <lineage>
        <taxon>Bacteria</taxon>
        <taxon>Bacillati</taxon>
        <taxon>Bacillota</taxon>
        <taxon>Bacilli</taxon>
        <taxon>Bacillales</taxon>
        <taxon>Bacillaceae</taxon>
        <taxon>Thalassobacillus</taxon>
    </lineage>
</organism>
<gene>
    <name evidence="2" type="ORF">GCM10007216_07410</name>
</gene>
<keyword evidence="3" id="KW-1185">Reference proteome</keyword>
<dbReference type="InterPro" id="IPR036868">
    <property type="entry name" value="TusA-like_sf"/>
</dbReference>
<dbReference type="PROSITE" id="PS50206">
    <property type="entry name" value="RHODANESE_3"/>
    <property type="match status" value="1"/>
</dbReference>
<dbReference type="SMART" id="SM00450">
    <property type="entry name" value="RHOD"/>
    <property type="match status" value="1"/>
</dbReference>
<dbReference type="Proteomes" id="UP000619534">
    <property type="component" value="Unassembled WGS sequence"/>
</dbReference>
<dbReference type="InterPro" id="IPR001307">
    <property type="entry name" value="Thiosulphate_STrfase_CS"/>
</dbReference>
<dbReference type="SUPFAM" id="SSF64307">
    <property type="entry name" value="SirA-like"/>
    <property type="match status" value="1"/>
</dbReference>
<dbReference type="PANTHER" id="PTHR43031">
    <property type="entry name" value="FAD-DEPENDENT OXIDOREDUCTASE"/>
    <property type="match status" value="1"/>
</dbReference>
<dbReference type="CDD" id="cd00158">
    <property type="entry name" value="RHOD"/>
    <property type="match status" value="1"/>
</dbReference>
<dbReference type="Pfam" id="PF01206">
    <property type="entry name" value="TusA"/>
    <property type="match status" value="1"/>
</dbReference>
<protein>
    <recommendedName>
        <fullName evidence="1">Rhodanese domain-containing protein</fullName>
    </recommendedName>
</protein>
<dbReference type="PANTHER" id="PTHR43031:SF1">
    <property type="entry name" value="PYRIDINE NUCLEOTIDE-DISULPHIDE OXIDOREDUCTASE"/>
    <property type="match status" value="1"/>
</dbReference>
<accession>A0ABQ1NKD5</accession>
<name>A0ABQ1NKD5_9BACI</name>
<evidence type="ECO:0000313" key="2">
    <source>
        <dbReference type="EMBL" id="GGC79445.1"/>
    </source>
</evidence>
<dbReference type="Gene3D" id="3.40.250.10">
    <property type="entry name" value="Rhodanese-like domain"/>
    <property type="match status" value="1"/>
</dbReference>
<evidence type="ECO:0000259" key="1">
    <source>
        <dbReference type="PROSITE" id="PS50206"/>
    </source>
</evidence>
<comment type="caution">
    <text evidence="2">The sequence shown here is derived from an EMBL/GenBank/DDBJ whole genome shotgun (WGS) entry which is preliminary data.</text>
</comment>
<dbReference type="Pfam" id="PF00581">
    <property type="entry name" value="Rhodanese"/>
    <property type="match status" value="1"/>
</dbReference>
<dbReference type="InterPro" id="IPR050229">
    <property type="entry name" value="GlpE_sulfurtransferase"/>
</dbReference>
<evidence type="ECO:0000313" key="3">
    <source>
        <dbReference type="Proteomes" id="UP000619534"/>
    </source>
</evidence>